<name>A0ABY4HM25_9FLAO</name>
<accession>A0ABY4HM25</accession>
<sequence>MRSYFLFILLFPIVLFSQDAKVFPDDFFGKYKGKLNIHNQNGNQVIDMELHLLPTDTIARYKYTIIYKSDKVNQERKYTLLEKDKTKGQYIIDENNGILLNAFVTDNTLYSIFEVQGSLLTTTEHFADNYVDFEIMYSNKNNMEKSGKNTEEIPEVLSYPVINVQKARLYKE</sequence>
<proteinExistence type="predicted"/>
<dbReference type="RefSeq" id="WP_246916460.1">
    <property type="nucleotide sequence ID" value="NZ_CP090145.1"/>
</dbReference>
<evidence type="ECO:0000313" key="2">
    <source>
        <dbReference type="Proteomes" id="UP000830454"/>
    </source>
</evidence>
<dbReference type="EMBL" id="CP090145">
    <property type="protein sequence ID" value="UOX33896.1"/>
    <property type="molecule type" value="Genomic_DNA"/>
</dbReference>
<reference evidence="1" key="1">
    <citation type="submission" date="2021-12" db="EMBL/GenBank/DDBJ databases">
        <authorList>
            <person name="Cha I.-T."/>
            <person name="Lee K.-E."/>
            <person name="Park S.-J."/>
        </authorList>
    </citation>
    <scope>NUCLEOTIDE SEQUENCE</scope>
    <source>
        <strain evidence="1">YSM-43</strain>
    </source>
</reference>
<organism evidence="1 2">
    <name type="scientific">Flavobacterium sediminilitoris</name>
    <dbReference type="NCBI Taxonomy" id="2024526"/>
    <lineage>
        <taxon>Bacteria</taxon>
        <taxon>Pseudomonadati</taxon>
        <taxon>Bacteroidota</taxon>
        <taxon>Flavobacteriia</taxon>
        <taxon>Flavobacteriales</taxon>
        <taxon>Flavobacteriaceae</taxon>
        <taxon>Flavobacterium</taxon>
    </lineage>
</organism>
<keyword evidence="2" id="KW-1185">Reference proteome</keyword>
<dbReference type="Proteomes" id="UP000830454">
    <property type="component" value="Chromosome"/>
</dbReference>
<reference evidence="1" key="2">
    <citation type="submission" date="2022-04" db="EMBL/GenBank/DDBJ databases">
        <title>Complete Genome Sequence of Flavobacterium sediminilitoris YSM-43, Isolated from a Tidal Sediment.</title>
        <authorList>
            <person name="Lee P.A."/>
        </authorList>
    </citation>
    <scope>NUCLEOTIDE SEQUENCE</scope>
    <source>
        <strain evidence="1">YSM-43</strain>
    </source>
</reference>
<evidence type="ECO:0000313" key="1">
    <source>
        <dbReference type="EMBL" id="UOX33896.1"/>
    </source>
</evidence>
<gene>
    <name evidence="1" type="ORF">LXD69_17915</name>
</gene>
<protein>
    <submittedName>
        <fullName evidence="1">Uncharacterized protein</fullName>
    </submittedName>
</protein>